<evidence type="ECO:0000313" key="1">
    <source>
        <dbReference type="EMBL" id="MBW0543576.1"/>
    </source>
</evidence>
<comment type="caution">
    <text evidence="1">The sequence shown here is derived from an EMBL/GenBank/DDBJ whole genome shotgun (WGS) entry which is preliminary data.</text>
</comment>
<dbReference type="EMBL" id="AVOT02048341">
    <property type="protein sequence ID" value="MBW0543576.1"/>
    <property type="molecule type" value="Genomic_DNA"/>
</dbReference>
<organism evidence="1 2">
    <name type="scientific">Austropuccinia psidii MF-1</name>
    <dbReference type="NCBI Taxonomy" id="1389203"/>
    <lineage>
        <taxon>Eukaryota</taxon>
        <taxon>Fungi</taxon>
        <taxon>Dikarya</taxon>
        <taxon>Basidiomycota</taxon>
        <taxon>Pucciniomycotina</taxon>
        <taxon>Pucciniomycetes</taxon>
        <taxon>Pucciniales</taxon>
        <taxon>Sphaerophragmiaceae</taxon>
        <taxon>Austropuccinia</taxon>
    </lineage>
</organism>
<protein>
    <submittedName>
        <fullName evidence="1">Uncharacterized protein</fullName>
    </submittedName>
</protein>
<reference evidence="1" key="1">
    <citation type="submission" date="2021-03" db="EMBL/GenBank/DDBJ databases">
        <title>Draft genome sequence of rust myrtle Austropuccinia psidii MF-1, a brazilian biotype.</title>
        <authorList>
            <person name="Quecine M.C."/>
            <person name="Pachon D.M.R."/>
            <person name="Bonatelli M.L."/>
            <person name="Correr F.H."/>
            <person name="Franceschini L.M."/>
            <person name="Leite T.F."/>
            <person name="Margarido G.R.A."/>
            <person name="Almeida C.A."/>
            <person name="Ferrarezi J.A."/>
            <person name="Labate C.A."/>
        </authorList>
    </citation>
    <scope>NUCLEOTIDE SEQUENCE</scope>
    <source>
        <strain evidence="1">MF-1</strain>
    </source>
</reference>
<accession>A0A9Q3FUA2</accession>
<proteinExistence type="predicted"/>
<name>A0A9Q3FUA2_9BASI</name>
<sequence length="102" mass="11761">MKRKAMKHLFISEQLKQAGFDQELTEKITDLLYKYKSTFETEKETRGTIIGHEVDIIPNVERLPPPLLRRTAYLASPRAKEGLEVLIKESIDLGDLRKLGHN</sequence>
<dbReference type="AlphaFoldDB" id="A0A9Q3FUA2"/>
<dbReference type="Proteomes" id="UP000765509">
    <property type="component" value="Unassembled WGS sequence"/>
</dbReference>
<keyword evidence="2" id="KW-1185">Reference proteome</keyword>
<gene>
    <name evidence="1" type="ORF">O181_083291</name>
</gene>
<evidence type="ECO:0000313" key="2">
    <source>
        <dbReference type="Proteomes" id="UP000765509"/>
    </source>
</evidence>